<dbReference type="GeneID" id="97988183"/>
<dbReference type="Gene3D" id="1.10.10.60">
    <property type="entry name" value="Homeodomain-like"/>
    <property type="match status" value="2"/>
</dbReference>
<dbReference type="PANTHER" id="PTHR46796:SF13">
    <property type="entry name" value="HTH-TYPE TRANSCRIPTIONAL ACTIVATOR RHAS"/>
    <property type="match status" value="1"/>
</dbReference>
<dbReference type="SMART" id="SM00342">
    <property type="entry name" value="HTH_ARAC"/>
    <property type="match status" value="1"/>
</dbReference>
<dbReference type="OrthoDB" id="2060755at2"/>
<protein>
    <submittedName>
        <fullName evidence="7">AraC family transcriptional regulator</fullName>
    </submittedName>
</protein>
<gene>
    <name evidence="7" type="ORF">DWY69_19595</name>
    <name evidence="6" type="ORF">DXC51_15250</name>
</gene>
<evidence type="ECO:0000256" key="3">
    <source>
        <dbReference type="ARBA" id="ARBA00023125"/>
    </source>
</evidence>
<dbReference type="EMBL" id="QVLU01000019">
    <property type="protein sequence ID" value="RGE68664.1"/>
    <property type="molecule type" value="Genomic_DNA"/>
</dbReference>
<keyword evidence="3" id="KW-0238">DNA-binding</keyword>
<dbReference type="GO" id="GO:0003700">
    <property type="term" value="F:DNA-binding transcription factor activity"/>
    <property type="evidence" value="ECO:0007669"/>
    <property type="project" value="InterPro"/>
</dbReference>
<dbReference type="InterPro" id="IPR014710">
    <property type="entry name" value="RmlC-like_jellyroll"/>
</dbReference>
<evidence type="ECO:0000256" key="2">
    <source>
        <dbReference type="ARBA" id="ARBA00023015"/>
    </source>
</evidence>
<keyword evidence="8" id="KW-1185">Reference proteome</keyword>
<evidence type="ECO:0000313" key="9">
    <source>
        <dbReference type="Proteomes" id="UP000261166"/>
    </source>
</evidence>
<evidence type="ECO:0000259" key="5">
    <source>
        <dbReference type="PROSITE" id="PS01124"/>
    </source>
</evidence>
<evidence type="ECO:0000256" key="1">
    <source>
        <dbReference type="ARBA" id="ARBA00022490"/>
    </source>
</evidence>
<comment type="caution">
    <text evidence="7">The sequence shown here is derived from an EMBL/GenBank/DDBJ whole genome shotgun (WGS) entry which is preliminary data.</text>
</comment>
<keyword evidence="1" id="KW-0963">Cytoplasm</keyword>
<dbReference type="Proteomes" id="UP000261166">
    <property type="component" value="Unassembled WGS sequence"/>
</dbReference>
<reference evidence="7 9" key="1">
    <citation type="submission" date="2018-08" db="EMBL/GenBank/DDBJ databases">
        <title>A genome reference for cultivated species of the human gut microbiota.</title>
        <authorList>
            <person name="Zou Y."/>
            <person name="Xue W."/>
            <person name="Luo G."/>
        </authorList>
    </citation>
    <scope>NUCLEOTIDE SEQUENCE [LARGE SCALE GENOMIC DNA]</scope>
    <source>
        <strain evidence="7 9">AF26-4BH</strain>
        <strain evidence="6">TF05-5AC</strain>
    </source>
</reference>
<dbReference type="GO" id="GO:0043565">
    <property type="term" value="F:sequence-specific DNA binding"/>
    <property type="evidence" value="ECO:0007669"/>
    <property type="project" value="InterPro"/>
</dbReference>
<dbReference type="Gene3D" id="2.60.120.10">
    <property type="entry name" value="Jelly Rolls"/>
    <property type="match status" value="1"/>
</dbReference>
<evidence type="ECO:0000313" key="8">
    <source>
        <dbReference type="Proteomes" id="UP000260812"/>
    </source>
</evidence>
<dbReference type="InterPro" id="IPR009057">
    <property type="entry name" value="Homeodomain-like_sf"/>
</dbReference>
<dbReference type="Pfam" id="PF12833">
    <property type="entry name" value="HTH_18"/>
    <property type="match status" value="1"/>
</dbReference>
<dbReference type="SUPFAM" id="SSF51215">
    <property type="entry name" value="Regulatory protein AraC"/>
    <property type="match status" value="1"/>
</dbReference>
<keyword evidence="2" id="KW-0805">Transcription regulation</keyword>
<keyword evidence="4" id="KW-0804">Transcription</keyword>
<dbReference type="Proteomes" id="UP000260812">
    <property type="component" value="Unassembled WGS sequence"/>
</dbReference>
<evidence type="ECO:0000313" key="7">
    <source>
        <dbReference type="EMBL" id="RGE68664.1"/>
    </source>
</evidence>
<dbReference type="EMBL" id="QVLV01000010">
    <property type="protein sequence ID" value="RGE58770.1"/>
    <property type="molecule type" value="Genomic_DNA"/>
</dbReference>
<dbReference type="PANTHER" id="PTHR46796">
    <property type="entry name" value="HTH-TYPE TRANSCRIPTIONAL ACTIVATOR RHAS-RELATED"/>
    <property type="match status" value="1"/>
</dbReference>
<dbReference type="InterPro" id="IPR018060">
    <property type="entry name" value="HTH_AraC"/>
</dbReference>
<sequence>MTSCSRNLPVTYREYKFAADFPILLMEVKSTTPQIDFIHFHNCIEIAFCQSGTMTWNLENQVSSLSPGNICFLPPFFTHGSFFPSQEGEVSCSYLFFNPEQLLAPFYPNGLPSEFTWYQYTDFSKLLSGERFCEEVELIRMIIGELTDRVGHYRTAVRGMVETLLVLLYRKHQGCSVFGGGGSSLPQLFPAISYLDSEYAAELDTAHLAYLCGLSSRQFMQRFQESFQQTPLQYLRTVRIQKACRMLTSSETGILDIALQTGFHSLSSFNRYFHKIVGSSPQAFRNDRRAIVKKDPRYAPYRAT</sequence>
<dbReference type="PROSITE" id="PS01124">
    <property type="entry name" value="HTH_ARAC_FAMILY_2"/>
    <property type="match status" value="1"/>
</dbReference>
<accession>A0A3E3INN7</accession>
<feature type="domain" description="HTH araC/xylS-type" evidence="5">
    <location>
        <begin position="189"/>
        <end position="287"/>
    </location>
</feature>
<evidence type="ECO:0000313" key="6">
    <source>
        <dbReference type="EMBL" id="RGE58770.1"/>
    </source>
</evidence>
<organism evidence="7 9">
    <name type="scientific">Eisenbergiella massiliensis</name>
    <dbReference type="NCBI Taxonomy" id="1720294"/>
    <lineage>
        <taxon>Bacteria</taxon>
        <taxon>Bacillati</taxon>
        <taxon>Bacillota</taxon>
        <taxon>Clostridia</taxon>
        <taxon>Lachnospirales</taxon>
        <taxon>Lachnospiraceae</taxon>
        <taxon>Eisenbergiella</taxon>
    </lineage>
</organism>
<dbReference type="RefSeq" id="WP_025490354.1">
    <property type="nucleotide sequence ID" value="NZ_CALBAU010000391.1"/>
</dbReference>
<dbReference type="AlphaFoldDB" id="A0A3E3INN7"/>
<name>A0A3E3INN7_9FIRM</name>
<dbReference type="InterPro" id="IPR050204">
    <property type="entry name" value="AraC_XylS_family_regulators"/>
</dbReference>
<dbReference type="SUPFAM" id="SSF46689">
    <property type="entry name" value="Homeodomain-like"/>
    <property type="match status" value="2"/>
</dbReference>
<evidence type="ECO:0000256" key="4">
    <source>
        <dbReference type="ARBA" id="ARBA00023163"/>
    </source>
</evidence>
<dbReference type="InterPro" id="IPR037923">
    <property type="entry name" value="HTH-like"/>
</dbReference>
<proteinExistence type="predicted"/>